<evidence type="ECO:0000313" key="2">
    <source>
        <dbReference type="EMBL" id="EJW91183.1"/>
    </source>
</evidence>
<proteinExistence type="predicted"/>
<feature type="non-terminal residue" evidence="2">
    <location>
        <position position="73"/>
    </location>
</feature>
<keyword evidence="1" id="KW-1133">Transmembrane helix</keyword>
<evidence type="ECO:0000256" key="1">
    <source>
        <dbReference type="SAM" id="Phobius"/>
    </source>
</evidence>
<comment type="caution">
    <text evidence="2">The sequence shown here is derived from an EMBL/GenBank/DDBJ whole genome shotgun (WGS) entry which is preliminary data.</text>
</comment>
<accession>J9F9Q7</accession>
<keyword evidence="1" id="KW-0472">Membrane</keyword>
<gene>
    <name evidence="2" type="ORF">EVA_20713</name>
</gene>
<reference evidence="2" key="1">
    <citation type="journal article" date="2012" name="PLoS ONE">
        <title>Gene sets for utilization of primary and secondary nutrition supplies in the distal gut of endangered iberian lynx.</title>
        <authorList>
            <person name="Alcaide M."/>
            <person name="Messina E."/>
            <person name="Richter M."/>
            <person name="Bargiela R."/>
            <person name="Peplies J."/>
            <person name="Huws S.A."/>
            <person name="Newbold C.J."/>
            <person name="Golyshin P.N."/>
            <person name="Simon M.A."/>
            <person name="Lopez G."/>
            <person name="Yakimov M.M."/>
            <person name="Ferrer M."/>
        </authorList>
    </citation>
    <scope>NUCLEOTIDE SEQUENCE</scope>
</reference>
<dbReference type="AlphaFoldDB" id="J9F9Q7"/>
<organism evidence="2">
    <name type="scientific">gut metagenome</name>
    <dbReference type="NCBI Taxonomy" id="749906"/>
    <lineage>
        <taxon>unclassified sequences</taxon>
        <taxon>metagenomes</taxon>
        <taxon>organismal metagenomes</taxon>
    </lineage>
</organism>
<protein>
    <submittedName>
        <fullName evidence="2">Polysaccharide biosynthesis protein</fullName>
    </submittedName>
</protein>
<dbReference type="EMBL" id="AMCI01008352">
    <property type="protein sequence ID" value="EJW91183.1"/>
    <property type="molecule type" value="Genomic_DNA"/>
</dbReference>
<feature type="transmembrane region" description="Helical" evidence="1">
    <location>
        <begin position="35"/>
        <end position="53"/>
    </location>
</feature>
<name>J9F9Q7_9ZZZZ</name>
<dbReference type="Pfam" id="PF13440">
    <property type="entry name" value="Polysacc_synt_3"/>
    <property type="match status" value="1"/>
</dbReference>
<keyword evidence="1" id="KW-0812">Transmembrane</keyword>
<sequence length="73" mass="8349">MGYSTIYGMINSVGQPVFREAYTDKERLQHIFRKMLRFTALVTFPAMLGLGIVSKELITITITEKWLPCVPII</sequence>